<protein>
    <submittedName>
        <fullName evidence="1">Uncharacterized protein</fullName>
    </submittedName>
</protein>
<keyword evidence="2" id="KW-1185">Reference proteome</keyword>
<accession>A0ABR2KR77</accession>
<comment type="caution">
    <text evidence="1">The sequence shown here is derived from an EMBL/GenBank/DDBJ whole genome shotgun (WGS) entry which is preliminary data.</text>
</comment>
<evidence type="ECO:0000313" key="1">
    <source>
        <dbReference type="EMBL" id="KAK8893649.1"/>
    </source>
</evidence>
<dbReference type="EMBL" id="JAPFFF010000003">
    <property type="protein sequence ID" value="KAK8893649.1"/>
    <property type="molecule type" value="Genomic_DNA"/>
</dbReference>
<name>A0ABR2KR77_9EUKA</name>
<reference evidence="1 2" key="1">
    <citation type="submission" date="2024-04" db="EMBL/GenBank/DDBJ databases">
        <title>Tritrichomonas musculus Genome.</title>
        <authorList>
            <person name="Alves-Ferreira E."/>
            <person name="Grigg M."/>
            <person name="Lorenzi H."/>
            <person name="Galac M."/>
        </authorList>
    </citation>
    <scope>NUCLEOTIDE SEQUENCE [LARGE SCALE GENOMIC DNA]</scope>
    <source>
        <strain evidence="1 2">EAF2021</strain>
    </source>
</reference>
<organism evidence="1 2">
    <name type="scientific">Tritrichomonas musculus</name>
    <dbReference type="NCBI Taxonomy" id="1915356"/>
    <lineage>
        <taxon>Eukaryota</taxon>
        <taxon>Metamonada</taxon>
        <taxon>Parabasalia</taxon>
        <taxon>Tritrichomonadida</taxon>
        <taxon>Tritrichomonadidae</taxon>
        <taxon>Tritrichomonas</taxon>
    </lineage>
</organism>
<sequence>MSDFVKTQTPDIEIPDIKNFKRQWIDEFNQNKDKVFDELAQYEYTLEDTPKAKENTIKKGQELVYVRLCSVPSHRTPIYTSRETQQIYVSYKDIKTCDSCGCAIVEVLDNRNKYTYDIHLKRKIKKQEKVISMIQIQMMMIDYIDCIF</sequence>
<gene>
    <name evidence="1" type="ORF">M9Y10_022075</name>
</gene>
<proteinExistence type="predicted"/>
<dbReference type="Proteomes" id="UP001470230">
    <property type="component" value="Unassembled WGS sequence"/>
</dbReference>
<evidence type="ECO:0000313" key="2">
    <source>
        <dbReference type="Proteomes" id="UP001470230"/>
    </source>
</evidence>